<organism evidence="2 3">
    <name type="scientific">Mytilus coruscus</name>
    <name type="common">Sea mussel</name>
    <dbReference type="NCBI Taxonomy" id="42192"/>
    <lineage>
        <taxon>Eukaryota</taxon>
        <taxon>Metazoa</taxon>
        <taxon>Spiralia</taxon>
        <taxon>Lophotrochozoa</taxon>
        <taxon>Mollusca</taxon>
        <taxon>Bivalvia</taxon>
        <taxon>Autobranchia</taxon>
        <taxon>Pteriomorphia</taxon>
        <taxon>Mytilida</taxon>
        <taxon>Mytiloidea</taxon>
        <taxon>Mytilidae</taxon>
        <taxon>Mytilinae</taxon>
        <taxon>Mytilus</taxon>
    </lineage>
</organism>
<dbReference type="OrthoDB" id="410381at2759"/>
<accession>A0A6J8DWY3</accession>
<sequence>MTKIPKCYSVREFKLNIDVFDQNGTVVKPKLDIFTNSQRGEVDRSKNNRSPKHLENQQDSNSKSNNNDRSRNYNGRDRGHYSRGRSQHFDRSQNFGTNTRGGRYKLSCGFWNVNGRNTNIHSDKFNFLDSCFKYYNLHMGGIAETHLTGNKGIEVDGYNWFGFNHKNIHVRAKTGSGGIGLLIRNDICSQFDVEIIDNDTDGIFSGIETNNITQNVRKTTKYNTRNLPDDWLPTSSVISEINEIIRRLESSEATQDNIDRVYEYFVSVIKNEMSSKLPSKTICIHDGASNKKRKCRKPWWNDDLTVLWNEVCNSEKMWLKCKNRNQKKEFRNYFINKRKII</sequence>
<evidence type="ECO:0000256" key="1">
    <source>
        <dbReference type="SAM" id="MobiDB-lite"/>
    </source>
</evidence>
<proteinExistence type="predicted"/>
<gene>
    <name evidence="2" type="ORF">MCOR_44980</name>
</gene>
<keyword evidence="3" id="KW-1185">Reference proteome</keyword>
<name>A0A6J8DWY3_MYTCO</name>
<feature type="region of interest" description="Disordered" evidence="1">
    <location>
        <begin position="37"/>
        <end position="96"/>
    </location>
</feature>
<reference evidence="2 3" key="1">
    <citation type="submission" date="2020-06" db="EMBL/GenBank/DDBJ databases">
        <authorList>
            <person name="Li R."/>
            <person name="Bekaert M."/>
        </authorList>
    </citation>
    <scope>NUCLEOTIDE SEQUENCE [LARGE SCALE GENOMIC DNA]</scope>
    <source>
        <strain evidence="3">wild</strain>
    </source>
</reference>
<dbReference type="EMBL" id="CACVKT020007931">
    <property type="protein sequence ID" value="CAC5411941.1"/>
    <property type="molecule type" value="Genomic_DNA"/>
</dbReference>
<feature type="compositionally biased region" description="Basic and acidic residues" evidence="1">
    <location>
        <begin position="40"/>
        <end position="56"/>
    </location>
</feature>
<feature type="compositionally biased region" description="Basic and acidic residues" evidence="1">
    <location>
        <begin position="66"/>
        <end position="80"/>
    </location>
</feature>
<dbReference type="Proteomes" id="UP000507470">
    <property type="component" value="Unassembled WGS sequence"/>
</dbReference>
<protein>
    <submittedName>
        <fullName evidence="2">Uncharacterized protein</fullName>
    </submittedName>
</protein>
<evidence type="ECO:0000313" key="3">
    <source>
        <dbReference type="Proteomes" id="UP000507470"/>
    </source>
</evidence>
<dbReference type="AlphaFoldDB" id="A0A6J8DWY3"/>
<evidence type="ECO:0000313" key="2">
    <source>
        <dbReference type="EMBL" id="CAC5411941.1"/>
    </source>
</evidence>